<evidence type="ECO:0000256" key="2">
    <source>
        <dbReference type="RuleBase" id="RU003707"/>
    </source>
</evidence>
<reference evidence="3 4" key="1">
    <citation type="submission" date="2020-03" db="EMBL/GenBank/DDBJ databases">
        <title>Complete genome sequence of Monaibacterium sp. ALG8 with diverse plasmids.</title>
        <authorList>
            <person name="Sun C."/>
        </authorList>
    </citation>
    <scope>NUCLEOTIDE SEQUENCE [LARGE SCALE GENOMIC DNA]</scope>
    <source>
        <strain evidence="3 4">ALG8</strain>
    </source>
</reference>
<dbReference type="PANTHER" id="PTHR11941:SF54">
    <property type="entry name" value="ENOYL-COA HYDRATASE, MITOCHONDRIAL"/>
    <property type="match status" value="1"/>
</dbReference>
<dbReference type="AlphaFoldDB" id="A0A6G7VHP6"/>
<protein>
    <submittedName>
        <fullName evidence="3">Enoyl-CoA hydratase/isomerase family protein</fullName>
    </submittedName>
</protein>
<dbReference type="CDD" id="cd06558">
    <property type="entry name" value="crotonase-like"/>
    <property type="match status" value="1"/>
</dbReference>
<keyword evidence="4" id="KW-1185">Reference proteome</keyword>
<organism evidence="3 4">
    <name type="scientific">Pontivivens nitratireducens</name>
    <dbReference type="NCBI Taxonomy" id="2758038"/>
    <lineage>
        <taxon>Bacteria</taxon>
        <taxon>Pseudomonadati</taxon>
        <taxon>Pseudomonadota</taxon>
        <taxon>Alphaproteobacteria</taxon>
        <taxon>Rhodobacterales</taxon>
        <taxon>Paracoccaceae</taxon>
        <taxon>Pontivivens</taxon>
    </lineage>
</organism>
<accession>A0A6G7VHP6</accession>
<dbReference type="Gene3D" id="3.90.226.10">
    <property type="entry name" value="2-enoyl-CoA Hydratase, Chain A, domain 1"/>
    <property type="match status" value="1"/>
</dbReference>
<comment type="similarity">
    <text evidence="1 2">Belongs to the enoyl-CoA hydratase/isomerase family.</text>
</comment>
<dbReference type="Proteomes" id="UP000500791">
    <property type="component" value="Chromosome"/>
</dbReference>
<dbReference type="RefSeq" id="WP_166187624.1">
    <property type="nucleotide sequence ID" value="NZ_CP049811.1"/>
</dbReference>
<dbReference type="PROSITE" id="PS00166">
    <property type="entry name" value="ENOYL_COA_HYDRATASE"/>
    <property type="match status" value="1"/>
</dbReference>
<dbReference type="InterPro" id="IPR029045">
    <property type="entry name" value="ClpP/crotonase-like_dom_sf"/>
</dbReference>
<evidence type="ECO:0000256" key="1">
    <source>
        <dbReference type="ARBA" id="ARBA00005254"/>
    </source>
</evidence>
<dbReference type="EMBL" id="CP049811">
    <property type="protein sequence ID" value="QIK39462.1"/>
    <property type="molecule type" value="Genomic_DNA"/>
</dbReference>
<sequence>MIRLHRDGTVARIVLDAPERRNALQIKDMATLTTLLNEVEDDTTLRVAILTGTGTVFCAGADLAELEQGLRPDLPLADLSDRIAALRVPVIGALNGGVFGAGLDLALACDLRLGVNGMVAQVPAAAIGVHYPGPALARARAALGPTIASRLFLTAERLSDTQCRDTELVSALYDPAMLSDEALRLATRIAGLAPLAVEGMKRALVQADASDARVTDCFSSADHAEALSARREKRKPVFRRA</sequence>
<proteinExistence type="inferred from homology"/>
<gene>
    <name evidence="3" type="ORF">G8E03_01020</name>
</gene>
<dbReference type="SUPFAM" id="SSF52096">
    <property type="entry name" value="ClpP/crotonase"/>
    <property type="match status" value="1"/>
</dbReference>
<evidence type="ECO:0000313" key="4">
    <source>
        <dbReference type="Proteomes" id="UP000500791"/>
    </source>
</evidence>
<dbReference type="InterPro" id="IPR018376">
    <property type="entry name" value="Enoyl-CoA_hyd/isom_CS"/>
</dbReference>
<evidence type="ECO:0000313" key="3">
    <source>
        <dbReference type="EMBL" id="QIK39462.1"/>
    </source>
</evidence>
<dbReference type="InterPro" id="IPR001753">
    <property type="entry name" value="Enoyl-CoA_hydra/iso"/>
</dbReference>
<dbReference type="Pfam" id="PF00378">
    <property type="entry name" value="ECH_1"/>
    <property type="match status" value="1"/>
</dbReference>
<dbReference type="PANTHER" id="PTHR11941">
    <property type="entry name" value="ENOYL-COA HYDRATASE-RELATED"/>
    <property type="match status" value="1"/>
</dbReference>
<dbReference type="GO" id="GO:0016853">
    <property type="term" value="F:isomerase activity"/>
    <property type="evidence" value="ECO:0007669"/>
    <property type="project" value="UniProtKB-KW"/>
</dbReference>
<name>A0A6G7VHP6_9RHOB</name>
<dbReference type="KEGG" id="mon:G8E03_01020"/>
<keyword evidence="3" id="KW-0413">Isomerase</keyword>
<dbReference type="GO" id="GO:0006635">
    <property type="term" value="P:fatty acid beta-oxidation"/>
    <property type="evidence" value="ECO:0007669"/>
    <property type="project" value="TreeGrafter"/>
</dbReference>